<reference evidence="3" key="1">
    <citation type="journal article" date="2024" name="Int. J. Syst. Evol. Microbiol.">
        <title>Turicibacter faecis sp. nov., isolated from faeces of heart failure mouse model.</title>
        <authorList>
            <person name="Imamura Y."/>
            <person name="Motooka D."/>
            <person name="Nakajima Y."/>
            <person name="Ito S."/>
            <person name="Kitakaze M."/>
            <person name="Iida T."/>
            <person name="Nakamura S."/>
        </authorList>
    </citation>
    <scope>NUCLEOTIDE SEQUENCE</scope>
    <source>
        <strain evidence="3">TC023</strain>
    </source>
</reference>
<evidence type="ECO:0000256" key="1">
    <source>
        <dbReference type="ARBA" id="ARBA00005662"/>
    </source>
</evidence>
<dbReference type="SMART" id="SM00854">
    <property type="entry name" value="PGA_cap"/>
    <property type="match status" value="1"/>
</dbReference>
<dbReference type="InterPro" id="IPR019079">
    <property type="entry name" value="Capsule_synth_CapA"/>
</dbReference>
<keyword evidence="4" id="KW-1185">Reference proteome</keyword>
<gene>
    <name evidence="3" type="ORF">T23_02580</name>
</gene>
<dbReference type="Proteomes" id="UP001432099">
    <property type="component" value="Chromosome"/>
</dbReference>
<dbReference type="PANTHER" id="PTHR33393">
    <property type="entry name" value="POLYGLUTAMINE SYNTHESIS ACCESSORY PROTEIN RV0574C-RELATED"/>
    <property type="match status" value="1"/>
</dbReference>
<dbReference type="SUPFAM" id="SSF56300">
    <property type="entry name" value="Metallo-dependent phosphatases"/>
    <property type="match status" value="1"/>
</dbReference>
<evidence type="ECO:0000259" key="2">
    <source>
        <dbReference type="SMART" id="SM00854"/>
    </source>
</evidence>
<accession>A0ABM8IHK9</accession>
<comment type="similarity">
    <text evidence="1">Belongs to the CapA family.</text>
</comment>
<dbReference type="Pfam" id="PF09587">
    <property type="entry name" value="PGA_cap"/>
    <property type="match status" value="1"/>
</dbReference>
<dbReference type="Gene3D" id="3.30.10.20">
    <property type="match status" value="1"/>
</dbReference>
<dbReference type="PANTHER" id="PTHR33393:SF12">
    <property type="entry name" value="CAPSULE BIOSYNTHESIS PROTEIN CAPA"/>
    <property type="match status" value="1"/>
</dbReference>
<dbReference type="Gene3D" id="3.60.21.10">
    <property type="match status" value="1"/>
</dbReference>
<organism evidence="3 4">
    <name type="scientific">Turicibacter faecis</name>
    <dbReference type="NCBI Taxonomy" id="2963365"/>
    <lineage>
        <taxon>Bacteria</taxon>
        <taxon>Bacillati</taxon>
        <taxon>Bacillota</taxon>
        <taxon>Erysipelotrichia</taxon>
        <taxon>Erysipelotrichales</taxon>
        <taxon>Turicibacteraceae</taxon>
        <taxon>Turicibacter</taxon>
    </lineage>
</organism>
<name>A0ABM8IHK9_9FIRM</name>
<proteinExistence type="inferred from homology"/>
<dbReference type="InterPro" id="IPR029052">
    <property type="entry name" value="Metallo-depent_PP-like"/>
</dbReference>
<sequence>MMKKLKSINWRNVILFLFVMVGLLVLAQSFVLPDMVGWDVERVKHYESGNDITIDYRSVYSDTVAYGTVTEQEKCGKEQKCDVILTFSKGKDVSSQSEEEVKAYIDELIASQLIDSKQVVYNEPEYSNEVNQGYPISYDAEPYEEKIRITFSKGPEIHVYEASMVGIGDILLHDTVYNDFRVEGEAFDFAPLFEHVKPYIDPADFAFVNQETNIGGVEIGLSSYPNFNSPYEIARDLINIGFNMFSRANNHTLDKGEDGVLAAQKHWETFEGIITSGSTDSAEKREQIPVIEQNGIKVALLSYSYGFNGHRLPEDKPYLANEFDYEIARSDIEKAKSVADSIVVSMHWGVEYSNIPSEMQKEQAQWLADQGVHIILGTHPHVLQPVDLLTGQHGNKTLVAYSLGNFVSGQKGLDRLVGAILKFNIKKTTIGNVTTIEIEHPQLMPTYNYAKQAGQEYDVIPLIDSDQAEYFETVRALMETYSSTVEVVEYITYDKVEQ</sequence>
<dbReference type="CDD" id="cd07381">
    <property type="entry name" value="MPP_CapA"/>
    <property type="match status" value="1"/>
</dbReference>
<feature type="domain" description="Capsule synthesis protein CapA" evidence="2">
    <location>
        <begin position="163"/>
        <end position="410"/>
    </location>
</feature>
<evidence type="ECO:0000313" key="3">
    <source>
        <dbReference type="EMBL" id="BEH90156.1"/>
    </source>
</evidence>
<dbReference type="InterPro" id="IPR052169">
    <property type="entry name" value="CW_Biosynth-Accessory"/>
</dbReference>
<evidence type="ECO:0000313" key="4">
    <source>
        <dbReference type="Proteomes" id="UP001432099"/>
    </source>
</evidence>
<protein>
    <recommendedName>
        <fullName evidence="2">Capsule synthesis protein CapA domain-containing protein</fullName>
    </recommendedName>
</protein>
<dbReference type="EMBL" id="AP028127">
    <property type="protein sequence ID" value="BEH90156.1"/>
    <property type="molecule type" value="Genomic_DNA"/>
</dbReference>